<reference evidence="1" key="1">
    <citation type="submission" date="2022-03" db="EMBL/GenBank/DDBJ databases">
        <authorList>
            <person name="Tunstrom K."/>
        </authorList>
    </citation>
    <scope>NUCLEOTIDE SEQUENCE</scope>
</reference>
<organism evidence="1 2">
    <name type="scientific">Euphydryas editha</name>
    <name type="common">Edith's checkerspot</name>
    <dbReference type="NCBI Taxonomy" id="104508"/>
    <lineage>
        <taxon>Eukaryota</taxon>
        <taxon>Metazoa</taxon>
        <taxon>Ecdysozoa</taxon>
        <taxon>Arthropoda</taxon>
        <taxon>Hexapoda</taxon>
        <taxon>Insecta</taxon>
        <taxon>Pterygota</taxon>
        <taxon>Neoptera</taxon>
        <taxon>Endopterygota</taxon>
        <taxon>Lepidoptera</taxon>
        <taxon>Glossata</taxon>
        <taxon>Ditrysia</taxon>
        <taxon>Papilionoidea</taxon>
        <taxon>Nymphalidae</taxon>
        <taxon>Nymphalinae</taxon>
        <taxon>Euphydryas</taxon>
    </lineage>
</organism>
<dbReference type="Proteomes" id="UP001153954">
    <property type="component" value="Unassembled WGS sequence"/>
</dbReference>
<accession>A0AAU9U544</accession>
<dbReference type="EMBL" id="CAKOGL010000014">
    <property type="protein sequence ID" value="CAH2094954.1"/>
    <property type="molecule type" value="Genomic_DNA"/>
</dbReference>
<comment type="caution">
    <text evidence="1">The sequence shown here is derived from an EMBL/GenBank/DDBJ whole genome shotgun (WGS) entry which is preliminary data.</text>
</comment>
<evidence type="ECO:0000313" key="1">
    <source>
        <dbReference type="EMBL" id="CAH2094954.1"/>
    </source>
</evidence>
<sequence length="97" mass="10934">MGFGNSEDWRKAKDRLGKERSGLVVEDVKNRNQLFVLKGVLAANIDGDIVKALRNQNRDVFDGLGLGDDHRGPRSPVLVTHPLREDNRRGICPRQPY</sequence>
<dbReference type="AlphaFoldDB" id="A0AAU9U544"/>
<keyword evidence="2" id="KW-1185">Reference proteome</keyword>
<protein>
    <submittedName>
        <fullName evidence="1">Uncharacterized protein</fullName>
    </submittedName>
</protein>
<proteinExistence type="predicted"/>
<gene>
    <name evidence="1" type="ORF">EEDITHA_LOCUS10463</name>
</gene>
<evidence type="ECO:0000313" key="2">
    <source>
        <dbReference type="Proteomes" id="UP001153954"/>
    </source>
</evidence>
<name>A0AAU9U544_EUPED</name>